<dbReference type="GO" id="GO:0000256">
    <property type="term" value="P:allantoin catabolic process"/>
    <property type="evidence" value="ECO:0007669"/>
    <property type="project" value="InterPro"/>
</dbReference>
<dbReference type="InterPro" id="IPR011051">
    <property type="entry name" value="RmlC_Cupin_sf"/>
</dbReference>
<dbReference type="Pfam" id="PF04115">
    <property type="entry name" value="Ureidogly_lyase"/>
    <property type="match status" value="1"/>
</dbReference>
<dbReference type="GO" id="GO:0004848">
    <property type="term" value="F:ureidoglycolate hydrolase activity"/>
    <property type="evidence" value="ECO:0007669"/>
    <property type="project" value="InterPro"/>
</dbReference>
<gene>
    <name evidence="5" type="ORF">S01H1_00679</name>
</gene>
<dbReference type="InterPro" id="IPR024060">
    <property type="entry name" value="Ureidoglycolate_lyase_dom_sf"/>
</dbReference>
<evidence type="ECO:0000256" key="1">
    <source>
        <dbReference type="ARBA" id="ARBA00011738"/>
    </source>
</evidence>
<accession>X0TEI6</accession>
<sequence length="160" mass="18498">MLCKNIKVKPLNEDNFKLYGQLIKKPERSPDAEVDTHNWWNNVANLPAEDSISVGILQVKHRDFTVTKLEQHTRTAEMLVSLKGNSILVVGKKSLDNREIERMEAFYLTSNQIIILNVGILHFVPFPLEDEAIYAVVFRFKTPEDDLEFIEFKEDINLVL</sequence>
<dbReference type="SUPFAM" id="SSF51182">
    <property type="entry name" value="RmlC-like cupins"/>
    <property type="match status" value="1"/>
</dbReference>
<dbReference type="Gene3D" id="2.60.120.480">
    <property type="entry name" value="Ureidoglycolate hydrolase"/>
    <property type="match status" value="1"/>
</dbReference>
<dbReference type="InterPro" id="IPR007247">
    <property type="entry name" value="Ureidogly_lyase"/>
</dbReference>
<organism evidence="5">
    <name type="scientific">marine sediment metagenome</name>
    <dbReference type="NCBI Taxonomy" id="412755"/>
    <lineage>
        <taxon>unclassified sequences</taxon>
        <taxon>metagenomes</taxon>
        <taxon>ecological metagenomes</taxon>
    </lineage>
</organism>
<comment type="catalytic activity">
    <reaction evidence="4">
        <text>(S)-ureidoglycolate = urea + glyoxylate</text>
        <dbReference type="Rhea" id="RHEA:11304"/>
        <dbReference type="ChEBI" id="CHEBI:16199"/>
        <dbReference type="ChEBI" id="CHEBI:36655"/>
        <dbReference type="ChEBI" id="CHEBI:57296"/>
        <dbReference type="EC" id="4.3.2.3"/>
    </reaction>
</comment>
<comment type="subunit">
    <text evidence="1">Homodimer.</text>
</comment>
<dbReference type="AlphaFoldDB" id="X0TEI6"/>
<evidence type="ECO:0008006" key="6">
    <source>
        <dbReference type="Google" id="ProtNLM"/>
    </source>
</evidence>
<proteinExistence type="predicted"/>
<evidence type="ECO:0000313" key="5">
    <source>
        <dbReference type="EMBL" id="GAF74445.1"/>
    </source>
</evidence>
<dbReference type="EMBL" id="BARS01000254">
    <property type="protein sequence ID" value="GAF74445.1"/>
    <property type="molecule type" value="Genomic_DNA"/>
</dbReference>
<evidence type="ECO:0000256" key="3">
    <source>
        <dbReference type="ARBA" id="ARBA00023239"/>
    </source>
</evidence>
<dbReference type="GO" id="GO:0006144">
    <property type="term" value="P:purine nucleobase metabolic process"/>
    <property type="evidence" value="ECO:0007669"/>
    <property type="project" value="UniProtKB-KW"/>
</dbReference>
<name>X0TEI6_9ZZZZ</name>
<protein>
    <recommendedName>
        <fullName evidence="6">Ureidoglycolate hydrolase</fullName>
    </recommendedName>
</protein>
<keyword evidence="2" id="KW-0659">Purine metabolism</keyword>
<reference evidence="5" key="1">
    <citation type="journal article" date="2014" name="Front. Microbiol.">
        <title>High frequency of phylogenetically diverse reductive dehalogenase-homologous genes in deep subseafloor sedimentary metagenomes.</title>
        <authorList>
            <person name="Kawai M."/>
            <person name="Futagami T."/>
            <person name="Toyoda A."/>
            <person name="Takaki Y."/>
            <person name="Nishi S."/>
            <person name="Hori S."/>
            <person name="Arai W."/>
            <person name="Tsubouchi T."/>
            <person name="Morono Y."/>
            <person name="Uchiyama I."/>
            <person name="Ito T."/>
            <person name="Fujiyama A."/>
            <person name="Inagaki F."/>
            <person name="Takami H."/>
        </authorList>
    </citation>
    <scope>NUCLEOTIDE SEQUENCE</scope>
    <source>
        <strain evidence="5">Expedition CK06-06</strain>
    </source>
</reference>
<evidence type="ECO:0000256" key="4">
    <source>
        <dbReference type="ARBA" id="ARBA00047684"/>
    </source>
</evidence>
<comment type="caution">
    <text evidence="5">The sequence shown here is derived from an EMBL/GenBank/DDBJ whole genome shotgun (WGS) entry which is preliminary data.</text>
</comment>
<dbReference type="GO" id="GO:0050385">
    <property type="term" value="F:ureidoglycolate lyase activity"/>
    <property type="evidence" value="ECO:0007669"/>
    <property type="project" value="UniProtKB-EC"/>
</dbReference>
<keyword evidence="3" id="KW-0456">Lyase</keyword>
<evidence type="ECO:0000256" key="2">
    <source>
        <dbReference type="ARBA" id="ARBA00022631"/>
    </source>
</evidence>